<organism evidence="1 2">
    <name type="scientific">[Candida] jaroonii</name>
    <dbReference type="NCBI Taxonomy" id="467808"/>
    <lineage>
        <taxon>Eukaryota</taxon>
        <taxon>Fungi</taxon>
        <taxon>Dikarya</taxon>
        <taxon>Ascomycota</taxon>
        <taxon>Saccharomycotina</taxon>
        <taxon>Pichiomycetes</taxon>
        <taxon>Debaryomycetaceae</taxon>
        <taxon>Yamadazyma</taxon>
    </lineage>
</organism>
<name>A0ACA9YFH7_9ASCO</name>
<protein>
    <submittedName>
        <fullName evidence="1">Uncharacterized protein</fullName>
    </submittedName>
</protein>
<evidence type="ECO:0000313" key="2">
    <source>
        <dbReference type="Proteomes" id="UP001152531"/>
    </source>
</evidence>
<reference evidence="1" key="1">
    <citation type="submission" date="2022-06" db="EMBL/GenBank/DDBJ databases">
        <authorList>
            <person name="Legras J.-L."/>
            <person name="Devillers H."/>
            <person name="Grondin C."/>
        </authorList>
    </citation>
    <scope>NUCLEOTIDE SEQUENCE</scope>
    <source>
        <strain evidence="1">CLIB 1444</strain>
    </source>
</reference>
<proteinExistence type="predicted"/>
<sequence>MSSDKMTYLEMGYLEMFNSIKSCFRAKKYNEVEAILREFTQKPLLQKNVGLTNDGNATSLGTCDVGVYGVNSCLLIIIEMIKFNLQFKTHININYEIILIISDTRNNFYFIIKLYQLLRDNKISMNTLFMIRERLMNINEIMELMKLITVPIEKPVTISYESELEFSQLKLTPYSESQFRKTIQDYMAINEVTETLLAAKK</sequence>
<accession>A0ACA9YFH7</accession>
<dbReference type="EMBL" id="CALSDN010000013">
    <property type="protein sequence ID" value="CAH6723208.1"/>
    <property type="molecule type" value="Genomic_DNA"/>
</dbReference>
<dbReference type="Proteomes" id="UP001152531">
    <property type="component" value="Unassembled WGS sequence"/>
</dbReference>
<evidence type="ECO:0000313" key="1">
    <source>
        <dbReference type="EMBL" id="CAH6723208.1"/>
    </source>
</evidence>
<comment type="caution">
    <text evidence="1">The sequence shown here is derived from an EMBL/GenBank/DDBJ whole genome shotgun (WGS) entry which is preliminary data.</text>
</comment>
<keyword evidence="2" id="KW-1185">Reference proteome</keyword>
<gene>
    <name evidence="1" type="ORF">CLIB1444_13S02740</name>
</gene>